<evidence type="ECO:0000259" key="8">
    <source>
        <dbReference type="PROSITE" id="PS50056"/>
    </source>
</evidence>
<dbReference type="Pfam" id="PF00332">
    <property type="entry name" value="Glyco_hydro_17"/>
    <property type="match status" value="1"/>
</dbReference>
<dbReference type="GO" id="GO:0008138">
    <property type="term" value="F:protein tyrosine/serine/threonine phosphatase activity"/>
    <property type="evidence" value="ECO:0007669"/>
    <property type="project" value="InterPro"/>
</dbReference>
<feature type="region of interest" description="Disordered" evidence="5">
    <location>
        <begin position="1098"/>
        <end position="1126"/>
    </location>
</feature>
<evidence type="ECO:0000259" key="7">
    <source>
        <dbReference type="PROSITE" id="PS50054"/>
    </source>
</evidence>
<feature type="compositionally biased region" description="Polar residues" evidence="5">
    <location>
        <begin position="903"/>
        <end position="913"/>
    </location>
</feature>
<keyword evidence="6" id="KW-0472">Membrane</keyword>
<evidence type="ECO:0000313" key="10">
    <source>
        <dbReference type="Proteomes" id="UP000757232"/>
    </source>
</evidence>
<dbReference type="InterPro" id="IPR020422">
    <property type="entry name" value="TYR_PHOSPHATASE_DUAL_dom"/>
</dbReference>
<dbReference type="SMART" id="SM00195">
    <property type="entry name" value="DSPc"/>
    <property type="match status" value="1"/>
</dbReference>
<feature type="domain" description="Tyrosine specific protein phosphatases" evidence="8">
    <location>
        <begin position="1595"/>
        <end position="1663"/>
    </location>
</feature>
<dbReference type="InterPro" id="IPR017853">
    <property type="entry name" value="GH"/>
</dbReference>
<evidence type="ECO:0000256" key="4">
    <source>
        <dbReference type="RuleBase" id="RU004335"/>
    </source>
</evidence>
<dbReference type="GO" id="GO:0033260">
    <property type="term" value="P:nuclear DNA replication"/>
    <property type="evidence" value="ECO:0007669"/>
    <property type="project" value="InterPro"/>
</dbReference>
<dbReference type="EMBL" id="LNZH02000142">
    <property type="protein sequence ID" value="OCB90092.1"/>
    <property type="molecule type" value="Genomic_DNA"/>
</dbReference>
<dbReference type="PROSITE" id="PS00383">
    <property type="entry name" value="TYR_PHOSPHATASE_1"/>
    <property type="match status" value="1"/>
</dbReference>
<dbReference type="SUPFAM" id="SSF52799">
    <property type="entry name" value="(Phosphotyrosine protein) phosphatases II"/>
    <property type="match status" value="2"/>
</dbReference>
<feature type="compositionally biased region" description="Polar residues" evidence="5">
    <location>
        <begin position="106"/>
        <end position="125"/>
    </location>
</feature>
<feature type="transmembrane region" description="Helical" evidence="6">
    <location>
        <begin position="148"/>
        <end position="171"/>
    </location>
</feature>
<proteinExistence type="inferred from homology"/>
<keyword evidence="2 9" id="KW-0378">Hydrolase</keyword>
<dbReference type="PROSITE" id="PS50054">
    <property type="entry name" value="TYR_PHOSPHATASE_DUAL"/>
    <property type="match status" value="1"/>
</dbReference>
<organism evidence="9 10">
    <name type="scientific">Sanghuangporus baumii</name>
    <name type="common">Phellinus baumii</name>
    <dbReference type="NCBI Taxonomy" id="108892"/>
    <lineage>
        <taxon>Eukaryota</taxon>
        <taxon>Fungi</taxon>
        <taxon>Dikarya</taxon>
        <taxon>Basidiomycota</taxon>
        <taxon>Agaricomycotina</taxon>
        <taxon>Agaricomycetes</taxon>
        <taxon>Hymenochaetales</taxon>
        <taxon>Hymenochaetaceae</taxon>
        <taxon>Sanghuangporus</taxon>
    </lineage>
</organism>
<keyword evidence="6" id="KW-0812">Transmembrane</keyword>
<dbReference type="InterPro" id="IPR000340">
    <property type="entry name" value="Dual-sp_phosphatase_cat-dom"/>
</dbReference>
<evidence type="ECO:0000313" key="9">
    <source>
        <dbReference type="EMBL" id="OCB90092.1"/>
    </source>
</evidence>
<dbReference type="PROSITE" id="PS50056">
    <property type="entry name" value="TYR_PHOSPHATASE_2"/>
    <property type="match status" value="1"/>
</dbReference>
<name>A0A9Q5N7T7_SANBA</name>
<feature type="compositionally biased region" description="Low complexity" evidence="5">
    <location>
        <begin position="947"/>
        <end position="959"/>
    </location>
</feature>
<comment type="similarity">
    <text evidence="1 4">Belongs to the glycosyl hydrolase 17 family.</text>
</comment>
<accession>A0A9Q5N7T7</accession>
<dbReference type="InterPro" id="IPR053239">
    <property type="entry name" value="Dual_spec_PTase"/>
</dbReference>
<dbReference type="SUPFAM" id="SSF51445">
    <property type="entry name" value="(Trans)glycosidases"/>
    <property type="match status" value="1"/>
</dbReference>
<dbReference type="Pfam" id="PF00782">
    <property type="entry name" value="DSPc"/>
    <property type="match status" value="1"/>
</dbReference>
<comment type="caution">
    <text evidence="9">The sequence shown here is derived from an EMBL/GenBank/DDBJ whole genome shotgun (WGS) entry which is preliminary data.</text>
</comment>
<reference evidence="9" key="1">
    <citation type="submission" date="2016-06" db="EMBL/GenBank/DDBJ databases">
        <title>Draft Genome sequence of the fungus Inonotus baumii.</title>
        <authorList>
            <person name="Zhu H."/>
            <person name="Lin W."/>
        </authorList>
    </citation>
    <scope>NUCLEOTIDE SEQUENCE</scope>
    <source>
        <strain evidence="9">821</strain>
    </source>
</reference>
<dbReference type="OrthoDB" id="273181at2759"/>
<feature type="region of interest" description="Disordered" evidence="5">
    <location>
        <begin position="1174"/>
        <end position="1210"/>
    </location>
</feature>
<keyword evidence="10" id="KW-1185">Reference proteome</keyword>
<feature type="region of interest" description="Disordered" evidence="5">
    <location>
        <begin position="1"/>
        <end position="63"/>
    </location>
</feature>
<dbReference type="CDD" id="cd14516">
    <property type="entry name" value="DSP_fungal_PPS1"/>
    <property type="match status" value="1"/>
</dbReference>
<dbReference type="PANTHER" id="PTHR47550:SF1">
    <property type="entry name" value="DUAL SPECIFICITY PROTEIN PHOSPHATASE PPS1"/>
    <property type="match status" value="1"/>
</dbReference>
<dbReference type="InterPro" id="IPR000387">
    <property type="entry name" value="Tyr_Pase_dom"/>
</dbReference>
<dbReference type="InterPro" id="IPR047949">
    <property type="entry name" value="PPS1_DSP"/>
</dbReference>
<feature type="region of interest" description="Disordered" evidence="5">
    <location>
        <begin position="776"/>
        <end position="864"/>
    </location>
</feature>
<evidence type="ECO:0000256" key="1">
    <source>
        <dbReference type="ARBA" id="ARBA00008773"/>
    </source>
</evidence>
<feature type="domain" description="Tyrosine-protein phosphatase" evidence="7">
    <location>
        <begin position="1503"/>
        <end position="1676"/>
    </location>
</feature>
<gene>
    <name evidence="9" type="ORF">A7U60_g2757</name>
</gene>
<dbReference type="GO" id="GO:0005634">
    <property type="term" value="C:nucleus"/>
    <property type="evidence" value="ECO:0007669"/>
    <property type="project" value="GOC"/>
</dbReference>
<keyword evidence="3" id="KW-0904">Protein phosphatase</keyword>
<dbReference type="Proteomes" id="UP000757232">
    <property type="component" value="Unassembled WGS sequence"/>
</dbReference>
<dbReference type="InterPro" id="IPR029021">
    <property type="entry name" value="Prot-tyrosine_phosphatase-like"/>
</dbReference>
<dbReference type="Gene3D" id="3.90.190.10">
    <property type="entry name" value="Protein tyrosine phosphatase superfamily"/>
    <property type="match status" value="1"/>
</dbReference>
<feature type="region of interest" description="Disordered" evidence="5">
    <location>
        <begin position="881"/>
        <end position="916"/>
    </location>
</feature>
<feature type="compositionally biased region" description="Low complexity" evidence="5">
    <location>
        <begin position="780"/>
        <end position="793"/>
    </location>
</feature>
<evidence type="ECO:0000256" key="3">
    <source>
        <dbReference type="ARBA" id="ARBA00022912"/>
    </source>
</evidence>
<feature type="compositionally biased region" description="Low complexity" evidence="5">
    <location>
        <begin position="885"/>
        <end position="901"/>
    </location>
</feature>
<dbReference type="Gene3D" id="3.20.20.80">
    <property type="entry name" value="Glycosidases"/>
    <property type="match status" value="2"/>
</dbReference>
<evidence type="ECO:0000256" key="6">
    <source>
        <dbReference type="SAM" id="Phobius"/>
    </source>
</evidence>
<feature type="compositionally biased region" description="Low complexity" evidence="5">
    <location>
        <begin position="832"/>
        <end position="864"/>
    </location>
</feature>
<feature type="compositionally biased region" description="Acidic residues" evidence="5">
    <location>
        <begin position="689"/>
        <end position="711"/>
    </location>
</feature>
<dbReference type="PANTHER" id="PTHR47550">
    <property type="entry name" value="DUAL SPECIFICITY PROTEIN PHOSPHATASE PPS1"/>
    <property type="match status" value="1"/>
</dbReference>
<feature type="region of interest" description="Disordered" evidence="5">
    <location>
        <begin position="936"/>
        <end position="981"/>
    </location>
</feature>
<keyword evidence="6" id="KW-1133">Transmembrane helix</keyword>
<evidence type="ECO:0000256" key="2">
    <source>
        <dbReference type="ARBA" id="ARBA00022801"/>
    </source>
</evidence>
<dbReference type="InterPro" id="IPR016130">
    <property type="entry name" value="Tyr_Pase_AS"/>
</dbReference>
<feature type="region of interest" description="Disordered" evidence="5">
    <location>
        <begin position="174"/>
        <end position="200"/>
    </location>
</feature>
<dbReference type="GO" id="GO:0004553">
    <property type="term" value="F:hydrolase activity, hydrolyzing O-glycosyl compounds"/>
    <property type="evidence" value="ECO:0007669"/>
    <property type="project" value="InterPro"/>
</dbReference>
<sequence length="1712" mass="186254">MSRRSEPEYLGFDGDIPPPHRLSHLYNTPPSPSNSHSYSYTNSYSDSPRAYSPAPSPSLPAGAAPAAAGLGLGLGAATATTAATATPRSHLQSGFQPVPTHEQEVDTYSDNPFMPSSQFASNQGEYNPMDSGSAWLEKQERSNSRAKWIVIGSIVGILAIIGVGVGVGVGVTKSKNNDSSSSSSNSSGSSSSGDPSDFTKDSSLKQSFYGIAYTPDGSQLPDCGNSLDDVITDIQLISQLTTRIRLYGADCNQSALVLEAIEQTKVNMSVYLANYNIPTDAGEAYERQRDTIKEALETYGTDHVAGITVGNEFMLNWINSQGVDATAVNTAVGNEGAQLLIQNITDTRDMLSDLGLSIPVGTSDAGSYFNDEVLAAVDYGMANVHPWFANTTIDDAASWTASFFEETNLAQAESVSNNPQMYIAETGWPSESSDAGNESNGASTASLANLQTFLDTFVCQANANGTGYFYFEFADEPWKDEQYGGVEGWWGVFNSDRTLKDLTIPDFAPLIVSVKYTGLVPYPCFRSSHPAGDDIDNDPDALRDLVMTDVDNASKRTTVPTPNVHRLPVLLPRPHPHQPIRAIDAEAFADLHLAHLTSDVPDSVLFPFLHGLEGDNYQQNSFFAASSGLDFGPRRSGDAAGKDSGCTYASHMHAPSVVKVPEYRGLMWVACDDDEHQLNSRTRERDVLDSDEDLELDSDDDYYQGSSEDDEEVVEHGELMQVDDVDVQVDVVTADDAPATETQLDTSTQGEHMHPQLLRKPSPTAPIAIHATHNHTSYFTSSSPSHHTNTHVHGAQPGHTIKFPTSESSPAILDPLPGSEQQGSESYDRRLSTSSVTSSDSTSSVSTSASDSTQSHYDFSTSASYSTTASSVAQLKDLDTEIDSDSPTTDSPSTESPVDSDATALTTPCTSPATDVAIDDCIPTVDSEMEPVNHVLPSGPLHTKGDSSTTTVATVKSSADITSDSTAIPPPDLRKAKESDISPFEEEAARLTIASSFRANDLLTTDGRSGECVFVSPQVPSGISLRNFGIQVPIFATLSDIVVYSRKATPAATRAAFALAEKFKLAIERKAAERKRKYEEAGVKVEWLHNGQYGQVKPSEELGKASSHGSFSKEDPMDVEDGGSCASSQGSINMAHPRAYLVAYNVFVLTDPLHVLAQKAPWLVNRLPDPKAEVQDDEEFSTSRPRAAVVKGEGKDHAIAPTKSDGTSNDFATEHPSRAAVLPAIDFGQRERDEMRELTKATEIIDDCVYLGNVKDCVPPYHSRVDIESDYARHKWLREGEIVKDLTYQEKLGDPFDSSDNPMGYDLCIECRDPALLIMDDQIRAAESHFATLDRLWAARHHASASASETSSSSCPPRPAPSASAVLHMIFPASPPCLTYTHWHVMPFLNFLAGLVSPHQNSPSTRPKRILIYSVDGYTESSVLALFLLMKVRGLNLPEAYLELQVNKGRSFFVYQSDLTILKRVETQLKKERFRVAWNGTVGLVPGVAREKLVFPIPTLVLQVTRRVLPFLYLGNLAHAQNAYMLHALGITHVVSVGECALVPPSNIATDGSSSGYHLVSTGGHGSLWMEEREGRIKVLDIKGVCDDGIDSLQHQLAPICEWMERAREEGGTILVHCRVGVSRSATVTIAYVMKHLQIPLVDAYLIVRSRRLNVLIQPNMRLLYNLCGWEVDLARERAKGDTNKLRCELARSLNWPYLAREVHRLNEKYLH</sequence>
<feature type="compositionally biased region" description="Low complexity" evidence="5">
    <location>
        <begin position="33"/>
        <end position="48"/>
    </location>
</feature>
<feature type="compositionally biased region" description="Low complexity" evidence="5">
    <location>
        <begin position="174"/>
        <end position="196"/>
    </location>
</feature>
<feature type="region of interest" description="Disordered" evidence="5">
    <location>
        <begin position="680"/>
        <end position="711"/>
    </location>
</feature>
<feature type="region of interest" description="Disordered" evidence="5">
    <location>
        <begin position="83"/>
        <end position="126"/>
    </location>
</feature>
<dbReference type="InterPro" id="IPR000490">
    <property type="entry name" value="Glyco_hydro_17"/>
</dbReference>
<evidence type="ECO:0000256" key="5">
    <source>
        <dbReference type="SAM" id="MobiDB-lite"/>
    </source>
</evidence>
<protein>
    <submittedName>
        <fullName evidence="9">Glycoside hydrolase family 17 protein</fullName>
    </submittedName>
</protein>
<dbReference type="GO" id="GO:0005975">
    <property type="term" value="P:carbohydrate metabolic process"/>
    <property type="evidence" value="ECO:0007669"/>
    <property type="project" value="InterPro"/>
</dbReference>